<keyword evidence="1" id="KW-0560">Oxidoreductase</keyword>
<dbReference type="EMBL" id="ML987189">
    <property type="protein sequence ID" value="KAF2255491.1"/>
    <property type="molecule type" value="Genomic_DNA"/>
</dbReference>
<dbReference type="InterPro" id="IPR036812">
    <property type="entry name" value="NAD(P)_OxRdtase_dom_sf"/>
</dbReference>
<evidence type="ECO:0000313" key="3">
    <source>
        <dbReference type="EMBL" id="KAF2255491.1"/>
    </source>
</evidence>
<sequence length="330" mass="35687">MVNLAGKEVGDIGYGLMGLTWRANPPPQEQTYESMRTALALGANAWNGGEIYGTPQRNSLHLLNEYFTKWPEDAEKVVLSIKGGVVPGGLQPDGSKANVTRSIEECLAVLDGKKFLDLFECARVDVRVPLEETIGTIAEYVKAGKVGGISLSEVGANTIRKAHAIHPISAVEVEFSLWATDILENGVAATCAELGIPIVAYSPLGRGFLTGQYKTAGDVPENSVMKMLPRFQPDVFDENMKLVLEVEKIATKKGCKPSQIAIGWILAHSGQKGMPNVIPIPGATTPERIAENMKPAKLDDDEMAALEEILKRFPPIGARYHEAGMKHAEL</sequence>
<dbReference type="Gene3D" id="3.20.20.100">
    <property type="entry name" value="NADP-dependent oxidoreductase domain"/>
    <property type="match status" value="1"/>
</dbReference>
<reference evidence="3" key="1">
    <citation type="journal article" date="2020" name="Stud. Mycol.">
        <title>101 Dothideomycetes genomes: a test case for predicting lifestyles and emergence of pathogens.</title>
        <authorList>
            <person name="Haridas S."/>
            <person name="Albert R."/>
            <person name="Binder M."/>
            <person name="Bloem J."/>
            <person name="Labutti K."/>
            <person name="Salamov A."/>
            <person name="Andreopoulos B."/>
            <person name="Baker S."/>
            <person name="Barry K."/>
            <person name="Bills G."/>
            <person name="Bluhm B."/>
            <person name="Cannon C."/>
            <person name="Castanera R."/>
            <person name="Culley D."/>
            <person name="Daum C."/>
            <person name="Ezra D."/>
            <person name="Gonzalez J."/>
            <person name="Henrissat B."/>
            <person name="Kuo A."/>
            <person name="Liang C."/>
            <person name="Lipzen A."/>
            <person name="Lutzoni F."/>
            <person name="Magnuson J."/>
            <person name="Mondo S."/>
            <person name="Nolan M."/>
            <person name="Ohm R."/>
            <person name="Pangilinan J."/>
            <person name="Park H.-J."/>
            <person name="Ramirez L."/>
            <person name="Alfaro M."/>
            <person name="Sun H."/>
            <person name="Tritt A."/>
            <person name="Yoshinaga Y."/>
            <person name="Zwiers L.-H."/>
            <person name="Turgeon B."/>
            <person name="Goodwin S."/>
            <person name="Spatafora J."/>
            <person name="Crous P."/>
            <person name="Grigoriev I."/>
        </authorList>
    </citation>
    <scope>NUCLEOTIDE SEQUENCE</scope>
    <source>
        <strain evidence="3">CBS 122368</strain>
    </source>
</reference>
<dbReference type="SUPFAM" id="SSF51430">
    <property type="entry name" value="NAD(P)-linked oxidoreductase"/>
    <property type="match status" value="1"/>
</dbReference>
<gene>
    <name evidence="3" type="ORF">BU26DRAFT_512461</name>
</gene>
<dbReference type="InterPro" id="IPR023210">
    <property type="entry name" value="NADP_OxRdtase_dom"/>
</dbReference>
<protein>
    <submittedName>
        <fullName evidence="3">Aldo/keto reductase</fullName>
    </submittedName>
</protein>
<organism evidence="3 4">
    <name type="scientific">Trematosphaeria pertusa</name>
    <dbReference type="NCBI Taxonomy" id="390896"/>
    <lineage>
        <taxon>Eukaryota</taxon>
        <taxon>Fungi</taxon>
        <taxon>Dikarya</taxon>
        <taxon>Ascomycota</taxon>
        <taxon>Pezizomycotina</taxon>
        <taxon>Dothideomycetes</taxon>
        <taxon>Pleosporomycetidae</taxon>
        <taxon>Pleosporales</taxon>
        <taxon>Massarineae</taxon>
        <taxon>Trematosphaeriaceae</taxon>
        <taxon>Trematosphaeria</taxon>
    </lineage>
</organism>
<dbReference type="CDD" id="cd19077">
    <property type="entry name" value="AKR_AKR8A1-2"/>
    <property type="match status" value="1"/>
</dbReference>
<dbReference type="OrthoDB" id="37537at2759"/>
<dbReference type="GO" id="GO:0016491">
    <property type="term" value="F:oxidoreductase activity"/>
    <property type="evidence" value="ECO:0007669"/>
    <property type="project" value="UniProtKB-KW"/>
</dbReference>
<dbReference type="Proteomes" id="UP000800094">
    <property type="component" value="Unassembled WGS sequence"/>
</dbReference>
<dbReference type="InterPro" id="IPR050791">
    <property type="entry name" value="Aldo-Keto_reductase"/>
</dbReference>
<dbReference type="Pfam" id="PF00248">
    <property type="entry name" value="Aldo_ket_red"/>
    <property type="match status" value="1"/>
</dbReference>
<name>A0A6A6IY65_9PLEO</name>
<dbReference type="GO" id="GO:0005737">
    <property type="term" value="C:cytoplasm"/>
    <property type="evidence" value="ECO:0007669"/>
    <property type="project" value="TreeGrafter"/>
</dbReference>
<dbReference type="AlphaFoldDB" id="A0A6A6IY65"/>
<keyword evidence="4" id="KW-1185">Reference proteome</keyword>
<dbReference type="GeneID" id="54580712"/>
<dbReference type="PANTHER" id="PTHR43625">
    <property type="entry name" value="AFLATOXIN B1 ALDEHYDE REDUCTASE"/>
    <property type="match status" value="1"/>
</dbReference>
<proteinExistence type="predicted"/>
<accession>A0A6A6IY65</accession>
<evidence type="ECO:0000313" key="4">
    <source>
        <dbReference type="Proteomes" id="UP000800094"/>
    </source>
</evidence>
<feature type="domain" description="NADP-dependent oxidoreductase" evidence="2">
    <location>
        <begin position="12"/>
        <end position="310"/>
    </location>
</feature>
<evidence type="ECO:0000256" key="1">
    <source>
        <dbReference type="ARBA" id="ARBA00023002"/>
    </source>
</evidence>
<evidence type="ECO:0000259" key="2">
    <source>
        <dbReference type="Pfam" id="PF00248"/>
    </source>
</evidence>
<dbReference type="PANTHER" id="PTHR43625:SF78">
    <property type="entry name" value="PYRIDOXAL REDUCTASE-RELATED"/>
    <property type="match status" value="1"/>
</dbReference>
<dbReference type="RefSeq" id="XP_033690495.1">
    <property type="nucleotide sequence ID" value="XM_033827382.1"/>
</dbReference>